<keyword evidence="6 7" id="KW-0949">S-adenosyl-L-methionine</keyword>
<comment type="subcellular location">
    <subcellularLocation>
        <location evidence="1 7">Cytoplasm</location>
    </subcellularLocation>
</comment>
<dbReference type="CDD" id="cd02440">
    <property type="entry name" value="AdoMet_MTases"/>
    <property type="match status" value="1"/>
</dbReference>
<proteinExistence type="inferred from homology"/>
<dbReference type="EC" id="2.1.1.77" evidence="7"/>
<dbReference type="PANTHER" id="PTHR11579:SF0">
    <property type="entry name" value="PROTEIN-L-ISOASPARTATE(D-ASPARTATE) O-METHYLTRANSFERASE"/>
    <property type="match status" value="1"/>
</dbReference>
<evidence type="ECO:0000256" key="2">
    <source>
        <dbReference type="ARBA" id="ARBA00005369"/>
    </source>
</evidence>
<evidence type="ECO:0000256" key="5">
    <source>
        <dbReference type="ARBA" id="ARBA00022679"/>
    </source>
</evidence>
<dbReference type="STRING" id="234267.Acid_7349"/>
<dbReference type="GO" id="GO:0030091">
    <property type="term" value="P:protein repair"/>
    <property type="evidence" value="ECO:0007669"/>
    <property type="project" value="UniProtKB-UniRule"/>
</dbReference>
<evidence type="ECO:0000256" key="1">
    <source>
        <dbReference type="ARBA" id="ARBA00004496"/>
    </source>
</evidence>
<name>Q01Q10_SOLUE</name>
<dbReference type="HOGENOM" id="CLU_055432_2_0_0"/>
<keyword evidence="5 7" id="KW-0808">Transferase</keyword>
<dbReference type="FunCoup" id="Q01Q10">
    <property type="interactions" value="490"/>
</dbReference>
<dbReference type="KEGG" id="sus:Acid_7349"/>
<dbReference type="HAMAP" id="MF_00090">
    <property type="entry name" value="PIMT"/>
    <property type="match status" value="1"/>
</dbReference>
<dbReference type="PROSITE" id="PS01279">
    <property type="entry name" value="PCMT"/>
    <property type="match status" value="1"/>
</dbReference>
<evidence type="ECO:0000256" key="3">
    <source>
        <dbReference type="ARBA" id="ARBA00022490"/>
    </source>
</evidence>
<dbReference type="Pfam" id="PF01135">
    <property type="entry name" value="PCMT"/>
    <property type="match status" value="1"/>
</dbReference>
<comment type="function">
    <text evidence="7">Catalyzes the methyl esterification of L-isoaspartyl residues in peptides and proteins that result from spontaneous decomposition of normal L-aspartyl and L-asparaginyl residues. It plays a role in the repair and/or degradation of damaged proteins.</text>
</comment>
<dbReference type="EMBL" id="CP000473">
    <property type="protein sequence ID" value="ABJ88260.1"/>
    <property type="molecule type" value="Genomic_DNA"/>
</dbReference>
<organism evidence="8">
    <name type="scientific">Solibacter usitatus (strain Ellin6076)</name>
    <dbReference type="NCBI Taxonomy" id="234267"/>
    <lineage>
        <taxon>Bacteria</taxon>
        <taxon>Pseudomonadati</taxon>
        <taxon>Acidobacteriota</taxon>
        <taxon>Terriglobia</taxon>
        <taxon>Bryobacterales</taxon>
        <taxon>Solibacteraceae</taxon>
        <taxon>Candidatus Solibacter</taxon>
    </lineage>
</organism>
<evidence type="ECO:0000256" key="6">
    <source>
        <dbReference type="ARBA" id="ARBA00022691"/>
    </source>
</evidence>
<reference evidence="8" key="1">
    <citation type="submission" date="2006-10" db="EMBL/GenBank/DDBJ databases">
        <title>Complete sequence of Solibacter usitatus Ellin6076.</title>
        <authorList>
            <consortium name="US DOE Joint Genome Institute"/>
            <person name="Copeland A."/>
            <person name="Lucas S."/>
            <person name="Lapidus A."/>
            <person name="Barry K."/>
            <person name="Detter J.C."/>
            <person name="Glavina del Rio T."/>
            <person name="Hammon N."/>
            <person name="Israni S."/>
            <person name="Dalin E."/>
            <person name="Tice H."/>
            <person name="Pitluck S."/>
            <person name="Thompson L.S."/>
            <person name="Brettin T."/>
            <person name="Bruce D."/>
            <person name="Han C."/>
            <person name="Tapia R."/>
            <person name="Gilna P."/>
            <person name="Schmutz J."/>
            <person name="Larimer F."/>
            <person name="Land M."/>
            <person name="Hauser L."/>
            <person name="Kyrpides N."/>
            <person name="Mikhailova N."/>
            <person name="Janssen P.H."/>
            <person name="Kuske C.R."/>
            <person name="Richardson P."/>
        </authorList>
    </citation>
    <scope>NUCLEOTIDE SEQUENCE</scope>
    <source>
        <strain evidence="8">Ellin6076</strain>
    </source>
</reference>
<dbReference type="GO" id="GO:0004719">
    <property type="term" value="F:protein-L-isoaspartate (D-aspartate) O-methyltransferase activity"/>
    <property type="evidence" value="ECO:0007669"/>
    <property type="project" value="UniProtKB-UniRule"/>
</dbReference>
<evidence type="ECO:0000256" key="4">
    <source>
        <dbReference type="ARBA" id="ARBA00022603"/>
    </source>
</evidence>
<protein>
    <recommendedName>
        <fullName evidence="7">Protein-L-isoaspartate O-methyltransferase</fullName>
        <ecNumber evidence="7">2.1.1.77</ecNumber>
    </recommendedName>
    <alternativeName>
        <fullName evidence="7">L-isoaspartyl protein carboxyl methyltransferase</fullName>
    </alternativeName>
    <alternativeName>
        <fullName evidence="7">Protein L-isoaspartyl methyltransferase</fullName>
    </alternativeName>
    <alternativeName>
        <fullName evidence="7">Protein-beta-aspartate methyltransferase</fullName>
        <shortName evidence="7">PIMT</shortName>
    </alternativeName>
</protein>
<dbReference type="NCBIfam" id="TIGR00080">
    <property type="entry name" value="pimt"/>
    <property type="match status" value="1"/>
</dbReference>
<comment type="catalytic activity">
    <reaction evidence="7">
        <text>[protein]-L-isoaspartate + S-adenosyl-L-methionine = [protein]-L-isoaspartate alpha-methyl ester + S-adenosyl-L-homocysteine</text>
        <dbReference type="Rhea" id="RHEA:12705"/>
        <dbReference type="Rhea" id="RHEA-COMP:12143"/>
        <dbReference type="Rhea" id="RHEA-COMP:12144"/>
        <dbReference type="ChEBI" id="CHEBI:57856"/>
        <dbReference type="ChEBI" id="CHEBI:59789"/>
        <dbReference type="ChEBI" id="CHEBI:90596"/>
        <dbReference type="ChEBI" id="CHEBI:90598"/>
        <dbReference type="EC" id="2.1.1.77"/>
    </reaction>
</comment>
<feature type="active site" evidence="7">
    <location>
        <position position="52"/>
    </location>
</feature>
<dbReference type="AlphaFoldDB" id="Q01Q10"/>
<comment type="similarity">
    <text evidence="2 7">Belongs to the methyltransferase superfamily. L-isoaspartyl/D-aspartyl protein methyltransferase family.</text>
</comment>
<accession>Q01Q10</accession>
<dbReference type="InterPro" id="IPR029063">
    <property type="entry name" value="SAM-dependent_MTases_sf"/>
</dbReference>
<dbReference type="SUPFAM" id="SSF53335">
    <property type="entry name" value="S-adenosyl-L-methionine-dependent methyltransferases"/>
    <property type="match status" value="1"/>
</dbReference>
<dbReference type="FunFam" id="3.40.50.150:FF:000010">
    <property type="entry name" value="Protein-L-isoaspartate O-methyltransferase"/>
    <property type="match status" value="1"/>
</dbReference>
<dbReference type="NCBIfam" id="NF001453">
    <property type="entry name" value="PRK00312.1"/>
    <property type="match status" value="1"/>
</dbReference>
<sequence>MVETQLRRRGIRDQRVLAAMLQIPREQFVSPETRLLAYSDEPLQIGFGQTISQPYMTALMAQELGLQGGESVLEVGAGCGYAAAVLGALAAYVITVEIIPGLAALAERNLLRTGLAGNVRVVPGDGSWGYAAGAPYDAISVAAGAPDIPLALMQQLNDPGILIIPVGDFKDQELRVLRKRDGRVEQSVATLCRFVPLRGGEGWH</sequence>
<evidence type="ECO:0000256" key="7">
    <source>
        <dbReference type="HAMAP-Rule" id="MF_00090"/>
    </source>
</evidence>
<dbReference type="Gene3D" id="3.40.50.150">
    <property type="entry name" value="Vaccinia Virus protein VP39"/>
    <property type="match status" value="1"/>
</dbReference>
<evidence type="ECO:0000313" key="8">
    <source>
        <dbReference type="EMBL" id="ABJ88260.1"/>
    </source>
</evidence>
<dbReference type="InParanoid" id="Q01Q10"/>
<dbReference type="PANTHER" id="PTHR11579">
    <property type="entry name" value="PROTEIN-L-ISOASPARTATE O-METHYLTRANSFERASE"/>
    <property type="match status" value="1"/>
</dbReference>
<dbReference type="eggNOG" id="COG2518">
    <property type="taxonomic scope" value="Bacteria"/>
</dbReference>
<gene>
    <name evidence="7" type="primary">pcm</name>
    <name evidence="8" type="ordered locus">Acid_7349</name>
</gene>
<dbReference type="GO" id="GO:0005737">
    <property type="term" value="C:cytoplasm"/>
    <property type="evidence" value="ECO:0007669"/>
    <property type="project" value="UniProtKB-SubCell"/>
</dbReference>
<keyword evidence="4 7" id="KW-0489">Methyltransferase</keyword>
<dbReference type="GO" id="GO:0032259">
    <property type="term" value="P:methylation"/>
    <property type="evidence" value="ECO:0007669"/>
    <property type="project" value="UniProtKB-KW"/>
</dbReference>
<dbReference type="InterPro" id="IPR000682">
    <property type="entry name" value="PCMT"/>
</dbReference>
<keyword evidence="3 7" id="KW-0963">Cytoplasm</keyword>